<proteinExistence type="predicted"/>
<gene>
    <name evidence="3" type="ORF">JMJ77_001861</name>
</gene>
<evidence type="ECO:0000256" key="2">
    <source>
        <dbReference type="SAM" id="Phobius"/>
    </source>
</evidence>
<sequence length="387" mass="41971">MPTLRRRREASRPVEEPEVDETTSNAIEPIASHLERLDTAPDGTIEALAVVNDATQVAEAKEIEALQISERDRDHQHPRKQRSHLPKALQFPLVTVLSFSISSLCYSFLSEWSRGELAGISKSLDTWGEVATLAGWRIFELALGWFGNFDSYDLAALNLLAHGPPVYLIATFYNISTATAISALGIEMLSTFLPFQLLRPLSGAHAGAKNVANREILTDIPIQIYTTILSAAIYSLTLFTAYKTYLPTTLVVYFQGLPSLAPAYTTNFLATLPVTVAFGVAAKSFIFTPFVATGETSEDEKLAEFDPATATLGETLAWNIWGYTTRAKVVILRTAVAMIVTGVNTYLQTFMTVNGVESYGATAYSGAWVAAAFFTGIGLAFVGGGDS</sequence>
<organism evidence="3 4">
    <name type="scientific">Colletotrichum scovillei</name>
    <dbReference type="NCBI Taxonomy" id="1209932"/>
    <lineage>
        <taxon>Eukaryota</taxon>
        <taxon>Fungi</taxon>
        <taxon>Dikarya</taxon>
        <taxon>Ascomycota</taxon>
        <taxon>Pezizomycotina</taxon>
        <taxon>Sordariomycetes</taxon>
        <taxon>Hypocreomycetidae</taxon>
        <taxon>Glomerellales</taxon>
        <taxon>Glomerellaceae</taxon>
        <taxon>Colletotrichum</taxon>
        <taxon>Colletotrichum acutatum species complex</taxon>
    </lineage>
</organism>
<dbReference type="AlphaFoldDB" id="A0A9P7R9M9"/>
<accession>A0A9P7R9M9</accession>
<feature type="transmembrane region" description="Helical" evidence="2">
    <location>
        <begin position="367"/>
        <end position="385"/>
    </location>
</feature>
<reference evidence="3" key="1">
    <citation type="submission" date="2021-05" db="EMBL/GenBank/DDBJ databases">
        <title>Comparative genomics of three Colletotrichum scovillei strains and genetic complementation revealed genes involved fungal growth and virulence on chili pepper.</title>
        <authorList>
            <person name="Hsieh D.-K."/>
            <person name="Chuang S.-C."/>
            <person name="Chen C.-Y."/>
            <person name="Chao Y.-T."/>
            <person name="Lu M.-Y.J."/>
            <person name="Lee M.-H."/>
            <person name="Shih M.-C."/>
        </authorList>
    </citation>
    <scope>NUCLEOTIDE SEQUENCE</scope>
    <source>
        <strain evidence="3">Coll-153</strain>
    </source>
</reference>
<evidence type="ECO:0000313" key="4">
    <source>
        <dbReference type="Proteomes" id="UP000699042"/>
    </source>
</evidence>
<feature type="transmembrane region" description="Helical" evidence="2">
    <location>
        <begin position="330"/>
        <end position="347"/>
    </location>
</feature>
<keyword evidence="4" id="KW-1185">Reference proteome</keyword>
<evidence type="ECO:0000313" key="3">
    <source>
        <dbReference type="EMBL" id="KAG7051236.1"/>
    </source>
</evidence>
<feature type="region of interest" description="Disordered" evidence="1">
    <location>
        <begin position="1"/>
        <end position="29"/>
    </location>
</feature>
<evidence type="ECO:0000256" key="1">
    <source>
        <dbReference type="SAM" id="MobiDB-lite"/>
    </source>
</evidence>
<name>A0A9P7R9M9_9PEZI</name>
<keyword evidence="2" id="KW-0472">Membrane</keyword>
<dbReference type="OrthoDB" id="5394254at2759"/>
<protein>
    <submittedName>
        <fullName evidence="3">Uncharacterized protein</fullName>
    </submittedName>
</protein>
<keyword evidence="2" id="KW-1133">Transmembrane helix</keyword>
<feature type="transmembrane region" description="Helical" evidence="2">
    <location>
        <begin position="262"/>
        <end position="282"/>
    </location>
</feature>
<dbReference type="EMBL" id="JAESDN010000004">
    <property type="protein sequence ID" value="KAG7051236.1"/>
    <property type="molecule type" value="Genomic_DNA"/>
</dbReference>
<comment type="caution">
    <text evidence="3">The sequence shown here is derived from an EMBL/GenBank/DDBJ whole genome shotgun (WGS) entry which is preliminary data.</text>
</comment>
<keyword evidence="2" id="KW-0812">Transmembrane</keyword>
<dbReference type="Proteomes" id="UP000699042">
    <property type="component" value="Unassembled WGS sequence"/>
</dbReference>